<evidence type="ECO:0000256" key="1">
    <source>
        <dbReference type="SAM" id="MobiDB-lite"/>
    </source>
</evidence>
<feature type="signal peptide" evidence="2">
    <location>
        <begin position="1"/>
        <end position="21"/>
    </location>
</feature>
<evidence type="ECO:0000313" key="3">
    <source>
        <dbReference type="EMBL" id="PRP79987.1"/>
    </source>
</evidence>
<proteinExistence type="predicted"/>
<feature type="compositionally biased region" description="Basic and acidic residues" evidence="1">
    <location>
        <begin position="187"/>
        <end position="203"/>
    </location>
</feature>
<dbReference type="AlphaFoldDB" id="A0A2P6N7R8"/>
<feature type="region of interest" description="Disordered" evidence="1">
    <location>
        <begin position="175"/>
        <end position="203"/>
    </location>
</feature>
<keyword evidence="4" id="KW-1185">Reference proteome</keyword>
<accession>A0A2P6N7R8</accession>
<comment type="caution">
    <text evidence="3">The sequence shown here is derived from an EMBL/GenBank/DDBJ whole genome shotgun (WGS) entry which is preliminary data.</text>
</comment>
<keyword evidence="2" id="KW-0732">Signal</keyword>
<evidence type="ECO:0000313" key="4">
    <source>
        <dbReference type="Proteomes" id="UP000241769"/>
    </source>
</evidence>
<evidence type="ECO:0000256" key="2">
    <source>
        <dbReference type="SAM" id="SignalP"/>
    </source>
</evidence>
<organism evidence="3 4">
    <name type="scientific">Planoprotostelium fungivorum</name>
    <dbReference type="NCBI Taxonomy" id="1890364"/>
    <lineage>
        <taxon>Eukaryota</taxon>
        <taxon>Amoebozoa</taxon>
        <taxon>Evosea</taxon>
        <taxon>Variosea</taxon>
        <taxon>Cavosteliida</taxon>
        <taxon>Cavosteliaceae</taxon>
        <taxon>Planoprotostelium</taxon>
    </lineage>
</organism>
<gene>
    <name evidence="3" type="ORF">PROFUN_12274</name>
</gene>
<feature type="compositionally biased region" description="Polar residues" evidence="1">
    <location>
        <begin position="175"/>
        <end position="184"/>
    </location>
</feature>
<dbReference type="Proteomes" id="UP000241769">
    <property type="component" value="Unassembled WGS sequence"/>
</dbReference>
<dbReference type="InParanoid" id="A0A2P6N7R8"/>
<sequence>MGMVLVSVLLVQIKLSLFVKSFQVITADLENVISMFKLSCEEAQACSCSDVPYKIFGCKLQRKVFRTKISFLQSHIDAQALTLTYEFTGLTLPSITNQHHQVIRGQSLSRGSFESDYSKSIRPCSTQSPFSGLNKHTFSISFTKYTIESQSQTCCDPRCVFSSSRQSFPCQQSSKFEESTTTDIATEEERSFPVLQSEDHHST</sequence>
<dbReference type="EMBL" id="MDYQ01000164">
    <property type="protein sequence ID" value="PRP79987.1"/>
    <property type="molecule type" value="Genomic_DNA"/>
</dbReference>
<reference evidence="3 4" key="1">
    <citation type="journal article" date="2018" name="Genome Biol. Evol.">
        <title>Multiple Roots of Fruiting Body Formation in Amoebozoa.</title>
        <authorList>
            <person name="Hillmann F."/>
            <person name="Forbes G."/>
            <person name="Novohradska S."/>
            <person name="Ferling I."/>
            <person name="Riege K."/>
            <person name="Groth M."/>
            <person name="Westermann M."/>
            <person name="Marz M."/>
            <person name="Spaller T."/>
            <person name="Winckler T."/>
            <person name="Schaap P."/>
            <person name="Glockner G."/>
        </authorList>
    </citation>
    <scope>NUCLEOTIDE SEQUENCE [LARGE SCALE GENOMIC DNA]</scope>
    <source>
        <strain evidence="3 4">Jena</strain>
    </source>
</reference>
<protein>
    <submittedName>
        <fullName evidence="3">Uncharacterized protein</fullName>
    </submittedName>
</protein>
<name>A0A2P6N7R8_9EUKA</name>
<feature type="chain" id="PRO_5015181415" evidence="2">
    <location>
        <begin position="22"/>
        <end position="203"/>
    </location>
</feature>